<protein>
    <submittedName>
        <fullName evidence="9">Related to exonuclease GOR</fullName>
    </submittedName>
</protein>
<dbReference type="AlphaFoldDB" id="G4T6U0"/>
<dbReference type="STRING" id="1109443.G4T6U0"/>
<keyword evidence="5 9" id="KW-0269">Exonuclease</keyword>
<evidence type="ECO:0000256" key="5">
    <source>
        <dbReference type="ARBA" id="ARBA00022839"/>
    </source>
</evidence>
<evidence type="ECO:0000256" key="7">
    <source>
        <dbReference type="SAM" id="MobiDB-lite"/>
    </source>
</evidence>
<gene>
    <name evidence="9" type="ORF">PIIN_00855</name>
</gene>
<keyword evidence="4" id="KW-0378">Hydrolase</keyword>
<dbReference type="Pfam" id="PF00929">
    <property type="entry name" value="RNase_T"/>
    <property type="match status" value="1"/>
</dbReference>
<feature type="compositionally biased region" description="Polar residues" evidence="7">
    <location>
        <begin position="20"/>
        <end position="30"/>
    </location>
</feature>
<comment type="subcellular location">
    <subcellularLocation>
        <location evidence="1">Nucleus</location>
    </subcellularLocation>
</comment>
<dbReference type="HOGENOM" id="CLU_022453_5_4_1"/>
<dbReference type="GO" id="GO:0005634">
    <property type="term" value="C:nucleus"/>
    <property type="evidence" value="ECO:0007669"/>
    <property type="project" value="UniProtKB-SubCell"/>
</dbReference>
<keyword evidence="6" id="KW-0539">Nucleus</keyword>
<keyword evidence="3" id="KW-0540">Nuclease</keyword>
<dbReference type="InterPro" id="IPR047021">
    <property type="entry name" value="REXO1/3/4-like"/>
</dbReference>
<evidence type="ECO:0000256" key="4">
    <source>
        <dbReference type="ARBA" id="ARBA00022801"/>
    </source>
</evidence>
<reference evidence="9 10" key="1">
    <citation type="journal article" date="2011" name="PLoS Pathog.">
        <title>Endophytic Life Strategies Decoded by Genome and Transcriptome Analyses of the Mutualistic Root Symbiont Piriformospora indica.</title>
        <authorList>
            <person name="Zuccaro A."/>
            <person name="Lahrmann U."/>
            <person name="Guldener U."/>
            <person name="Langen G."/>
            <person name="Pfiffi S."/>
            <person name="Biedenkopf D."/>
            <person name="Wong P."/>
            <person name="Samans B."/>
            <person name="Grimm C."/>
            <person name="Basiewicz M."/>
            <person name="Murat C."/>
            <person name="Martin F."/>
            <person name="Kogel K.H."/>
        </authorList>
    </citation>
    <scope>NUCLEOTIDE SEQUENCE [LARGE SCALE GENOMIC DNA]</scope>
    <source>
        <strain evidence="9 10">DSM 11827</strain>
    </source>
</reference>
<dbReference type="Gene3D" id="3.30.420.10">
    <property type="entry name" value="Ribonuclease H-like superfamily/Ribonuclease H"/>
    <property type="match status" value="1"/>
</dbReference>
<dbReference type="GO" id="GO:0004527">
    <property type="term" value="F:exonuclease activity"/>
    <property type="evidence" value="ECO:0007669"/>
    <property type="project" value="UniProtKB-KW"/>
</dbReference>
<evidence type="ECO:0000256" key="2">
    <source>
        <dbReference type="ARBA" id="ARBA00006357"/>
    </source>
</evidence>
<comment type="caution">
    <text evidence="9">The sequence shown here is derived from an EMBL/GenBank/DDBJ whole genome shotgun (WGS) entry which is preliminary data.</text>
</comment>
<dbReference type="eggNOG" id="KOG2248">
    <property type="taxonomic scope" value="Eukaryota"/>
</dbReference>
<dbReference type="SUPFAM" id="SSF53098">
    <property type="entry name" value="Ribonuclease H-like"/>
    <property type="match status" value="1"/>
</dbReference>
<proteinExistence type="inferred from homology"/>
<accession>G4T6U0</accession>
<evidence type="ECO:0000313" key="9">
    <source>
        <dbReference type="EMBL" id="CCA67018.1"/>
    </source>
</evidence>
<organism evidence="9 10">
    <name type="scientific">Serendipita indica (strain DSM 11827)</name>
    <name type="common">Root endophyte fungus</name>
    <name type="synonym">Piriformospora indica</name>
    <dbReference type="NCBI Taxonomy" id="1109443"/>
    <lineage>
        <taxon>Eukaryota</taxon>
        <taxon>Fungi</taxon>
        <taxon>Dikarya</taxon>
        <taxon>Basidiomycota</taxon>
        <taxon>Agaricomycotina</taxon>
        <taxon>Agaricomycetes</taxon>
        <taxon>Sebacinales</taxon>
        <taxon>Serendipitaceae</taxon>
        <taxon>Serendipita</taxon>
    </lineage>
</organism>
<evidence type="ECO:0000256" key="1">
    <source>
        <dbReference type="ARBA" id="ARBA00004123"/>
    </source>
</evidence>
<keyword evidence="10" id="KW-1185">Reference proteome</keyword>
<dbReference type="CDD" id="cd06145">
    <property type="entry name" value="REX1_like"/>
    <property type="match status" value="1"/>
</dbReference>
<feature type="compositionally biased region" description="Polar residues" evidence="7">
    <location>
        <begin position="140"/>
        <end position="150"/>
    </location>
</feature>
<dbReference type="InterPro" id="IPR013520">
    <property type="entry name" value="Ribonucl_H"/>
</dbReference>
<evidence type="ECO:0000259" key="8">
    <source>
        <dbReference type="SMART" id="SM00479"/>
    </source>
</evidence>
<evidence type="ECO:0000256" key="3">
    <source>
        <dbReference type="ARBA" id="ARBA00022722"/>
    </source>
</evidence>
<name>G4T6U0_SERID</name>
<evidence type="ECO:0000313" key="10">
    <source>
        <dbReference type="Proteomes" id="UP000007148"/>
    </source>
</evidence>
<dbReference type="InterPro" id="IPR036397">
    <property type="entry name" value="RNaseH_sf"/>
</dbReference>
<dbReference type="Proteomes" id="UP000007148">
    <property type="component" value="Unassembled WGS sequence"/>
</dbReference>
<dbReference type="PANTHER" id="PTHR12801">
    <property type="entry name" value="RNA EXONUCLEASE REXO1 / RECO3 FAMILY MEMBER-RELATED"/>
    <property type="match status" value="1"/>
</dbReference>
<feature type="region of interest" description="Disordered" evidence="7">
    <location>
        <begin position="123"/>
        <end position="154"/>
    </location>
</feature>
<dbReference type="OMA" id="GQCTYHP"/>
<dbReference type="InParanoid" id="G4T6U0"/>
<dbReference type="GO" id="GO:0003676">
    <property type="term" value="F:nucleic acid binding"/>
    <property type="evidence" value="ECO:0007669"/>
    <property type="project" value="InterPro"/>
</dbReference>
<dbReference type="InterPro" id="IPR034922">
    <property type="entry name" value="REX1-like_exo"/>
</dbReference>
<feature type="domain" description="Exonuclease" evidence="8">
    <location>
        <begin position="284"/>
        <end position="445"/>
    </location>
</feature>
<comment type="similarity">
    <text evidence="2">Belongs to the REXO1/REXO3 family.</text>
</comment>
<feature type="region of interest" description="Disordered" evidence="7">
    <location>
        <begin position="1"/>
        <end position="30"/>
    </location>
</feature>
<dbReference type="InterPro" id="IPR012337">
    <property type="entry name" value="RNaseH-like_sf"/>
</dbReference>
<dbReference type="SMART" id="SM00479">
    <property type="entry name" value="EXOIII"/>
    <property type="match status" value="1"/>
</dbReference>
<dbReference type="FunCoup" id="G4T6U0">
    <property type="interactions" value="201"/>
</dbReference>
<evidence type="ECO:0000256" key="6">
    <source>
        <dbReference type="ARBA" id="ARBA00023242"/>
    </source>
</evidence>
<dbReference type="OrthoDB" id="8191639at2759"/>
<sequence>MPTAVLAPPSKIPRTDAASRPSTSLARTGQTATFSTGLAPQRRVEDFPKFVKDVAGTKVPFAMRQALFATMYSTFKDLYHRFHQEHPNQAFDDAVMQEAEVYAKSNKTSYKNAMISSIASLKKRPVPDKLQHPSVGSEGTRAQRSSSTASPPEAYTLTLSDVEPLLLTTEVMRLYGIPMEIPSGPGGTRSDATGEEVKCDRCGNGVILKPGRDSMACQFHWGRVVRSSTGGEISRTYGCCSAPYPGSAGCQFGPHVFMEKDLDRLHARHAFTSSCAVERPTQLDIATIDCEGIYTTQGMSVARVSVCDGSGKLVFDEFVRPDDGVEVIDFNTRFSGVTSLDSANLDLVGIRQALDALIGPRTVIIGHAVENDLMMLRMIHPRLVDTIVLFPSNFGLPFKRALRVLAREYLGRSIQQGGAEVGHSSAEDALATLDLVKHYVLDQRRRK</sequence>
<dbReference type="EMBL" id="CAFZ01000008">
    <property type="protein sequence ID" value="CCA67018.1"/>
    <property type="molecule type" value="Genomic_DNA"/>
</dbReference>
<dbReference type="PANTHER" id="PTHR12801:SF115">
    <property type="entry name" value="FI18136P1-RELATED"/>
    <property type="match status" value="1"/>
</dbReference>